<organism evidence="2 3">
    <name type="scientific">Romanomermis culicivorax</name>
    <name type="common">Nematode worm</name>
    <dbReference type="NCBI Taxonomy" id="13658"/>
    <lineage>
        <taxon>Eukaryota</taxon>
        <taxon>Metazoa</taxon>
        <taxon>Ecdysozoa</taxon>
        <taxon>Nematoda</taxon>
        <taxon>Enoplea</taxon>
        <taxon>Dorylaimia</taxon>
        <taxon>Mermithida</taxon>
        <taxon>Mermithoidea</taxon>
        <taxon>Mermithidae</taxon>
        <taxon>Romanomermis</taxon>
    </lineage>
</organism>
<protein>
    <submittedName>
        <fullName evidence="3">Gag protein</fullName>
    </submittedName>
</protein>
<evidence type="ECO:0000313" key="2">
    <source>
        <dbReference type="Proteomes" id="UP000887565"/>
    </source>
</evidence>
<dbReference type="WBParaSite" id="nRc.2.0.1.t03448-RA">
    <property type="protein sequence ID" value="nRc.2.0.1.t03448-RA"/>
    <property type="gene ID" value="nRc.2.0.1.g03448"/>
</dbReference>
<proteinExistence type="predicted"/>
<evidence type="ECO:0000313" key="3">
    <source>
        <dbReference type="WBParaSite" id="nRc.2.0.1.t03448-RA"/>
    </source>
</evidence>
<keyword evidence="2" id="KW-1185">Reference proteome</keyword>
<sequence length="165" mass="19119">MALLLHKVTHTTRTPQQIWFNYQRAEHFMPNYLTSLTQQGKNPELLDAMEQIQTMPQNEYERLSKAITDCDQEILPEKTTNPPVVSGAGGKRTSRHTITPSSNHPECQQTSDQPRQSQDHHEPSKKRYYDSRSSHYMWHKYCHCSPSPSPPRPQIKVTVIHGYIP</sequence>
<name>A0A915HNC6_ROMCU</name>
<accession>A0A915HNC6</accession>
<reference evidence="3" key="1">
    <citation type="submission" date="2022-11" db="UniProtKB">
        <authorList>
            <consortium name="WormBaseParasite"/>
        </authorList>
    </citation>
    <scope>IDENTIFICATION</scope>
</reference>
<dbReference type="Proteomes" id="UP000887565">
    <property type="component" value="Unplaced"/>
</dbReference>
<feature type="compositionally biased region" description="Basic and acidic residues" evidence="1">
    <location>
        <begin position="117"/>
        <end position="128"/>
    </location>
</feature>
<feature type="region of interest" description="Disordered" evidence="1">
    <location>
        <begin position="73"/>
        <end position="128"/>
    </location>
</feature>
<evidence type="ECO:0000256" key="1">
    <source>
        <dbReference type="SAM" id="MobiDB-lite"/>
    </source>
</evidence>
<feature type="compositionally biased region" description="Polar residues" evidence="1">
    <location>
        <begin position="96"/>
        <end position="116"/>
    </location>
</feature>
<dbReference type="AlphaFoldDB" id="A0A915HNC6"/>